<feature type="compositionally biased region" description="Basic and acidic residues" evidence="1">
    <location>
        <begin position="651"/>
        <end position="665"/>
    </location>
</feature>
<dbReference type="Proteomes" id="UP001595075">
    <property type="component" value="Unassembled WGS sequence"/>
</dbReference>
<feature type="region of interest" description="Disordered" evidence="1">
    <location>
        <begin position="578"/>
        <end position="614"/>
    </location>
</feature>
<feature type="compositionally biased region" description="Acidic residues" evidence="1">
    <location>
        <begin position="591"/>
        <end position="606"/>
    </location>
</feature>
<feature type="compositionally biased region" description="Polar residues" evidence="1">
    <location>
        <begin position="267"/>
        <end position="276"/>
    </location>
</feature>
<feature type="region of interest" description="Disordered" evidence="1">
    <location>
        <begin position="253"/>
        <end position="278"/>
    </location>
</feature>
<sequence length="718" mass="80991">MQTFKLSTQNLTMPQDNPHVMYNITPRPRGGWLLTEKKIKGQPRLSATARGENSKIIPHELHAPQHVPPETLKAIGYHSLDDNKPVFATAIAGRQVRELLEAQTFSPQMMKDLGLWEKLVELQSIIVKPEMAPHLASLETTQSRKRVGTVYNITWSVEPNSKEGSIRPGTVAKKRDPQVMRMVELTTEISFALVKAADGAWTEEHERQWIKEASLTCGGGENKSITSIQVNLTAIKREDELIGSLACGADENSKIEKGKQPGAASKPAQQWSAVNNQDEEIVDAEGAKETESIEGGKEIMEETLKQKSHVHKDSHDERRNFSTILFLNHVPDDHFVGRFNITNLRLTCICIPYSALVFTANNPHGGSGFAPYNADLPLDCPLRFTPMPDIGFPVLPDDTPYTRCLTIAYSRQDCMRARTRQLNASIFGETALGGFITCKAQSNWMIRHAIRDGIDIGIPNPSVEDYLEKFSWIENGKKCFENPKLVEDALHLRGTDNEEWEIMLKATAYNSAHIKNDGPSRYESPKQKNARLEREALGDAAHCIALTIDGTRCKGWLGKDVGDSRMCANHYRRSMAGQDIPTVDGNKNDNDDAGDADDDDGNNDDSEIWRKDGIPDSCESIHEYLHGQPKIRPHSSMWRLDPEEALKRMEERRERERKRDECREVVEEEDDVNVLQGLRLNPAKNRKREHPDDRERDAADEEKEGHDVHVSSRRKLIR</sequence>
<accession>A0ABR4C7E6</accession>
<feature type="compositionally biased region" description="Basic and acidic residues" evidence="1">
    <location>
        <begin position="689"/>
        <end position="710"/>
    </location>
</feature>
<keyword evidence="3" id="KW-1185">Reference proteome</keyword>
<evidence type="ECO:0000313" key="3">
    <source>
        <dbReference type="Proteomes" id="UP001595075"/>
    </source>
</evidence>
<name>A0ABR4C7E6_9HELO</name>
<gene>
    <name evidence="2" type="ORF">VTL71DRAFT_3518</name>
</gene>
<reference evidence="2 3" key="1">
    <citation type="journal article" date="2024" name="Commun. Biol.">
        <title>Comparative genomic analysis of thermophilic fungi reveals convergent evolutionary adaptations and gene losses.</title>
        <authorList>
            <person name="Steindorff A.S."/>
            <person name="Aguilar-Pontes M.V."/>
            <person name="Robinson A.J."/>
            <person name="Andreopoulos B."/>
            <person name="LaButti K."/>
            <person name="Kuo A."/>
            <person name="Mondo S."/>
            <person name="Riley R."/>
            <person name="Otillar R."/>
            <person name="Haridas S."/>
            <person name="Lipzen A."/>
            <person name="Grimwood J."/>
            <person name="Schmutz J."/>
            <person name="Clum A."/>
            <person name="Reid I.D."/>
            <person name="Moisan M.C."/>
            <person name="Butler G."/>
            <person name="Nguyen T.T.M."/>
            <person name="Dewar K."/>
            <person name="Conant G."/>
            <person name="Drula E."/>
            <person name="Henrissat B."/>
            <person name="Hansel C."/>
            <person name="Singer S."/>
            <person name="Hutchinson M.I."/>
            <person name="de Vries R.P."/>
            <person name="Natvig D.O."/>
            <person name="Powell A.J."/>
            <person name="Tsang A."/>
            <person name="Grigoriev I.V."/>
        </authorList>
    </citation>
    <scope>NUCLEOTIDE SEQUENCE [LARGE SCALE GENOMIC DNA]</scope>
    <source>
        <strain evidence="2 3">CBS 494.80</strain>
    </source>
</reference>
<proteinExistence type="predicted"/>
<protein>
    <submittedName>
        <fullName evidence="2">Uncharacterized protein</fullName>
    </submittedName>
</protein>
<evidence type="ECO:0000313" key="2">
    <source>
        <dbReference type="EMBL" id="KAL2065848.1"/>
    </source>
</evidence>
<comment type="caution">
    <text evidence="2">The sequence shown here is derived from an EMBL/GenBank/DDBJ whole genome shotgun (WGS) entry which is preliminary data.</text>
</comment>
<dbReference type="EMBL" id="JAZHXI010000012">
    <property type="protein sequence ID" value="KAL2065848.1"/>
    <property type="molecule type" value="Genomic_DNA"/>
</dbReference>
<organism evidence="2 3">
    <name type="scientific">Oculimacula yallundae</name>
    <dbReference type="NCBI Taxonomy" id="86028"/>
    <lineage>
        <taxon>Eukaryota</taxon>
        <taxon>Fungi</taxon>
        <taxon>Dikarya</taxon>
        <taxon>Ascomycota</taxon>
        <taxon>Pezizomycotina</taxon>
        <taxon>Leotiomycetes</taxon>
        <taxon>Helotiales</taxon>
        <taxon>Ploettnerulaceae</taxon>
        <taxon>Oculimacula</taxon>
    </lineage>
</organism>
<feature type="region of interest" description="Disordered" evidence="1">
    <location>
        <begin position="651"/>
        <end position="718"/>
    </location>
</feature>
<evidence type="ECO:0000256" key="1">
    <source>
        <dbReference type="SAM" id="MobiDB-lite"/>
    </source>
</evidence>